<dbReference type="EMBL" id="CM047906">
    <property type="protein sequence ID" value="KAJ0085477.1"/>
    <property type="molecule type" value="Genomic_DNA"/>
</dbReference>
<proteinExistence type="predicted"/>
<name>A0ACC1AGN1_9ROSI</name>
<gene>
    <name evidence="1" type="ORF">Patl1_07493</name>
</gene>
<reference evidence="2" key="1">
    <citation type="journal article" date="2023" name="G3 (Bethesda)">
        <title>Genome assembly and association tests identify interacting loci associated with vigor, precocity, and sex in interspecific pistachio rootstocks.</title>
        <authorList>
            <person name="Palmer W."/>
            <person name="Jacygrad E."/>
            <person name="Sagayaradj S."/>
            <person name="Cavanaugh K."/>
            <person name="Han R."/>
            <person name="Bertier L."/>
            <person name="Beede B."/>
            <person name="Kafkas S."/>
            <person name="Golino D."/>
            <person name="Preece J."/>
            <person name="Michelmore R."/>
        </authorList>
    </citation>
    <scope>NUCLEOTIDE SEQUENCE [LARGE SCALE GENOMIC DNA]</scope>
</reference>
<protein>
    <submittedName>
        <fullName evidence="1">Uncharacterized protein</fullName>
    </submittedName>
</protein>
<sequence>MDRAIFEDLDVVILFVHFVFKKGMKSVVLEKSESLRAPGRGWVVVVVWCVWGGRVVLWGVVGVAGGIAIQPNGWKALDVLGVGSKLRPSTILLQRIREIFLNGSKQQEEIISYS</sequence>
<organism evidence="1 2">
    <name type="scientific">Pistacia atlantica</name>
    <dbReference type="NCBI Taxonomy" id="434234"/>
    <lineage>
        <taxon>Eukaryota</taxon>
        <taxon>Viridiplantae</taxon>
        <taxon>Streptophyta</taxon>
        <taxon>Embryophyta</taxon>
        <taxon>Tracheophyta</taxon>
        <taxon>Spermatophyta</taxon>
        <taxon>Magnoliopsida</taxon>
        <taxon>eudicotyledons</taxon>
        <taxon>Gunneridae</taxon>
        <taxon>Pentapetalae</taxon>
        <taxon>rosids</taxon>
        <taxon>malvids</taxon>
        <taxon>Sapindales</taxon>
        <taxon>Anacardiaceae</taxon>
        <taxon>Pistacia</taxon>
    </lineage>
</organism>
<evidence type="ECO:0000313" key="2">
    <source>
        <dbReference type="Proteomes" id="UP001164250"/>
    </source>
</evidence>
<keyword evidence="2" id="KW-1185">Reference proteome</keyword>
<dbReference type="Proteomes" id="UP001164250">
    <property type="component" value="Chromosome 10"/>
</dbReference>
<comment type="caution">
    <text evidence="1">The sequence shown here is derived from an EMBL/GenBank/DDBJ whole genome shotgun (WGS) entry which is preliminary data.</text>
</comment>
<accession>A0ACC1AGN1</accession>
<evidence type="ECO:0000313" key="1">
    <source>
        <dbReference type="EMBL" id="KAJ0085477.1"/>
    </source>
</evidence>